<dbReference type="Gene3D" id="3.10.450.50">
    <property type="match status" value="1"/>
</dbReference>
<dbReference type="Proteomes" id="UP001611450">
    <property type="component" value="Unassembled WGS sequence"/>
</dbReference>
<dbReference type="RefSeq" id="WP_396948036.1">
    <property type="nucleotide sequence ID" value="NZ_JBIRXV010000005.1"/>
</dbReference>
<dbReference type="EMBL" id="JBIRXV010000005">
    <property type="protein sequence ID" value="MFI2323461.1"/>
    <property type="molecule type" value="Genomic_DNA"/>
</dbReference>
<evidence type="ECO:0000313" key="2">
    <source>
        <dbReference type="Proteomes" id="UP001611450"/>
    </source>
</evidence>
<gene>
    <name evidence="1" type="ORF">ACH47G_23510</name>
</gene>
<keyword evidence="2" id="KW-1185">Reference proteome</keyword>
<dbReference type="InterPro" id="IPR032710">
    <property type="entry name" value="NTF2-like_dom_sf"/>
</dbReference>
<comment type="caution">
    <text evidence="1">The sequence shown here is derived from an EMBL/GenBank/DDBJ whole genome shotgun (WGS) entry which is preliminary data.</text>
</comment>
<evidence type="ECO:0008006" key="3">
    <source>
        <dbReference type="Google" id="ProtNLM"/>
    </source>
</evidence>
<evidence type="ECO:0000313" key="1">
    <source>
        <dbReference type="EMBL" id="MFI2323461.1"/>
    </source>
</evidence>
<accession>A0ABW7WN17</accession>
<name>A0ABW7WN17_9NOCA</name>
<dbReference type="SUPFAM" id="SSF54427">
    <property type="entry name" value="NTF2-like"/>
    <property type="match status" value="1"/>
</dbReference>
<organism evidence="1 2">
    <name type="scientific">Nocardia beijingensis</name>
    <dbReference type="NCBI Taxonomy" id="95162"/>
    <lineage>
        <taxon>Bacteria</taxon>
        <taxon>Bacillati</taxon>
        <taxon>Actinomycetota</taxon>
        <taxon>Actinomycetes</taxon>
        <taxon>Mycobacteriales</taxon>
        <taxon>Nocardiaceae</taxon>
        <taxon>Nocardia</taxon>
    </lineage>
</organism>
<reference evidence="1 2" key="1">
    <citation type="submission" date="2024-10" db="EMBL/GenBank/DDBJ databases">
        <title>The Natural Products Discovery Center: Release of the First 8490 Sequenced Strains for Exploring Actinobacteria Biosynthetic Diversity.</title>
        <authorList>
            <person name="Kalkreuter E."/>
            <person name="Kautsar S.A."/>
            <person name="Yang D."/>
            <person name="Bader C.D."/>
            <person name="Teijaro C.N."/>
            <person name="Fluegel L."/>
            <person name="Davis C.M."/>
            <person name="Simpson J.R."/>
            <person name="Lauterbach L."/>
            <person name="Steele A.D."/>
            <person name="Gui C."/>
            <person name="Meng S."/>
            <person name="Li G."/>
            <person name="Viehrig K."/>
            <person name="Ye F."/>
            <person name="Su P."/>
            <person name="Kiefer A.F."/>
            <person name="Nichols A."/>
            <person name="Cepeda A.J."/>
            <person name="Yan W."/>
            <person name="Fan B."/>
            <person name="Jiang Y."/>
            <person name="Adhikari A."/>
            <person name="Zheng C.-J."/>
            <person name="Schuster L."/>
            <person name="Cowan T.M."/>
            <person name="Smanski M.J."/>
            <person name="Chevrette M.G."/>
            <person name="De Carvalho L.P.S."/>
            <person name="Shen B."/>
        </authorList>
    </citation>
    <scope>NUCLEOTIDE SEQUENCE [LARGE SCALE GENOMIC DNA]</scope>
    <source>
        <strain evidence="1 2">NPDC019626</strain>
    </source>
</reference>
<protein>
    <recommendedName>
        <fullName evidence="3">Nuclear transport factor 2 family protein</fullName>
    </recommendedName>
</protein>
<proteinExistence type="predicted"/>
<sequence length="128" mass="14397">MSDSVVLSFWQADRSRDLAQHLADDAIFTSPVADYHGRDDATHMLGLIATVLGGITETNQWRGERDEVFAFTAQVDDHHLQGMLREERDASDRITHVTLFLRPLRTLRIAIAEMARRVQDSPLPSQAG</sequence>